<gene>
    <name evidence="6" type="ORF">GGR16_000959</name>
</gene>
<dbReference type="Proteomes" id="UP000577362">
    <property type="component" value="Unassembled WGS sequence"/>
</dbReference>
<dbReference type="EMBL" id="JACIEN010000001">
    <property type="protein sequence ID" value="MBB4015953.1"/>
    <property type="molecule type" value="Genomic_DNA"/>
</dbReference>
<dbReference type="InterPro" id="IPR027443">
    <property type="entry name" value="IPNS-like_sf"/>
</dbReference>
<dbReference type="InterPro" id="IPR051821">
    <property type="entry name" value="Asp/Asn_beta-hydroxylase"/>
</dbReference>
<evidence type="ECO:0000256" key="3">
    <source>
        <dbReference type="ARBA" id="ARBA00023002"/>
    </source>
</evidence>
<dbReference type="GO" id="GO:0016020">
    <property type="term" value="C:membrane"/>
    <property type="evidence" value="ECO:0007669"/>
    <property type="project" value="TreeGrafter"/>
</dbReference>
<organism evidence="6 7">
    <name type="scientific">Chelatococcus caeni</name>
    <dbReference type="NCBI Taxonomy" id="1348468"/>
    <lineage>
        <taxon>Bacteria</taxon>
        <taxon>Pseudomonadati</taxon>
        <taxon>Pseudomonadota</taxon>
        <taxon>Alphaproteobacteria</taxon>
        <taxon>Hyphomicrobiales</taxon>
        <taxon>Chelatococcaceae</taxon>
        <taxon>Chelatococcus</taxon>
    </lineage>
</organism>
<keyword evidence="2" id="KW-0223">Dioxygenase</keyword>
<dbReference type="EC" id="1.14.11.-" evidence="6"/>
<evidence type="ECO:0000313" key="7">
    <source>
        <dbReference type="Proteomes" id="UP000577362"/>
    </source>
</evidence>
<dbReference type="PANTHER" id="PTHR46332">
    <property type="entry name" value="ASPARTATE BETA-HYDROXYLASE DOMAIN-CONTAINING PROTEIN 2"/>
    <property type="match status" value="1"/>
</dbReference>
<dbReference type="SUPFAM" id="SSF51197">
    <property type="entry name" value="Clavaminate synthase-like"/>
    <property type="match status" value="1"/>
</dbReference>
<comment type="caution">
    <text evidence="6">The sequence shown here is derived from an EMBL/GenBank/DDBJ whole genome shotgun (WGS) entry which is preliminary data.</text>
</comment>
<dbReference type="AlphaFoldDB" id="A0A840BTP3"/>
<keyword evidence="3 6" id="KW-0560">Oxidoreductase</keyword>
<dbReference type="InterPro" id="IPR007803">
    <property type="entry name" value="Asp/Arg/Pro-Hydrxlase"/>
</dbReference>
<evidence type="ECO:0000256" key="2">
    <source>
        <dbReference type="ARBA" id="ARBA00022964"/>
    </source>
</evidence>
<keyword evidence="7" id="KW-1185">Reference proteome</keyword>
<dbReference type="RefSeq" id="WP_183315844.1">
    <property type="nucleotide sequence ID" value="NZ_JACIEN010000001.1"/>
</dbReference>
<name>A0A840BTP3_9HYPH</name>
<evidence type="ECO:0000259" key="5">
    <source>
        <dbReference type="Pfam" id="PF05118"/>
    </source>
</evidence>
<protein>
    <submittedName>
        <fullName evidence="6">Beta-hydroxylase</fullName>
        <ecNumber evidence="6">1.14.11.-</ecNumber>
    </submittedName>
</protein>
<feature type="region of interest" description="Disordered" evidence="4">
    <location>
        <begin position="1"/>
        <end position="23"/>
    </location>
</feature>
<dbReference type="Pfam" id="PF05118">
    <property type="entry name" value="Asp_Arg_Hydrox"/>
    <property type="match status" value="1"/>
</dbReference>
<dbReference type="GO" id="GO:0051213">
    <property type="term" value="F:dioxygenase activity"/>
    <property type="evidence" value="ECO:0007669"/>
    <property type="project" value="UniProtKB-KW"/>
</dbReference>
<dbReference type="PANTHER" id="PTHR46332:SF5">
    <property type="entry name" value="ASPARTATE BETA-HYDROXYLASE DOMAIN CONTAINING 2"/>
    <property type="match status" value="1"/>
</dbReference>
<reference evidence="6 7" key="1">
    <citation type="submission" date="2020-08" db="EMBL/GenBank/DDBJ databases">
        <title>Genomic Encyclopedia of Type Strains, Phase IV (KMG-IV): sequencing the most valuable type-strain genomes for metagenomic binning, comparative biology and taxonomic classification.</title>
        <authorList>
            <person name="Goeker M."/>
        </authorList>
    </citation>
    <scope>NUCLEOTIDE SEQUENCE [LARGE SCALE GENOMIC DNA]</scope>
    <source>
        <strain evidence="6 7">DSM 103737</strain>
    </source>
</reference>
<evidence type="ECO:0000256" key="4">
    <source>
        <dbReference type="SAM" id="MobiDB-lite"/>
    </source>
</evidence>
<evidence type="ECO:0000256" key="1">
    <source>
        <dbReference type="ARBA" id="ARBA00007730"/>
    </source>
</evidence>
<feature type="domain" description="Aspartyl/asparaginy/proline hydroxylase" evidence="5">
    <location>
        <begin position="72"/>
        <end position="228"/>
    </location>
</feature>
<comment type="similarity">
    <text evidence="1">Belongs to the aspartyl/asparaginyl beta-hydroxylase family.</text>
</comment>
<sequence length="278" mass="31579">MKQEAHTSTATAGGATQTFGTEGIAPMDRPSLVTRVLMGIVAWAEKLNLNYSKVGNPPVYDNATFPWVAEIEREWPLIRTELEKVLVRQADLPSFQDISTDVKTISKDTGWKTFFLAGYGLTSEQNIKQCPETWRIVQKIPGLKTAMFSIFEPGKHLPAHRGPYNGVLRLHLGLIVPEPRDKLAIRVDKQICHWEEGKALVFDDAYNHEAWNHTDKTRVVLFVDFVKPLRFPANLVNWLLLNIAVFTPFIREGLDNHKEWEKRFYAQAEALRNSKAAG</sequence>
<dbReference type="Gene3D" id="2.60.120.330">
    <property type="entry name" value="B-lactam Antibiotic, Isopenicillin N Synthase, Chain"/>
    <property type="match status" value="1"/>
</dbReference>
<proteinExistence type="inferred from homology"/>
<accession>A0A840BTP3</accession>
<evidence type="ECO:0000313" key="6">
    <source>
        <dbReference type="EMBL" id="MBB4015953.1"/>
    </source>
</evidence>